<feature type="binding site" evidence="10">
    <location>
        <position position="252"/>
    </location>
    <ligand>
        <name>Zn(2+)</name>
        <dbReference type="ChEBI" id="CHEBI:29105"/>
    </ligand>
</feature>
<dbReference type="InterPro" id="IPR030378">
    <property type="entry name" value="G_CP_dom"/>
</dbReference>
<organism evidence="13 14">
    <name type="scientific">Alkalibacterium iburiense</name>
    <dbReference type="NCBI Taxonomy" id="290589"/>
    <lineage>
        <taxon>Bacteria</taxon>
        <taxon>Bacillati</taxon>
        <taxon>Bacillota</taxon>
        <taxon>Bacilli</taxon>
        <taxon>Lactobacillales</taxon>
        <taxon>Carnobacteriaceae</taxon>
        <taxon>Alkalibacterium</taxon>
    </lineage>
</organism>
<protein>
    <recommendedName>
        <fullName evidence="10">Small ribosomal subunit biogenesis GTPase RsgA</fullName>
        <ecNumber evidence="10">3.6.1.-</ecNumber>
    </recommendedName>
</protein>
<keyword evidence="1 10" id="KW-0963">Cytoplasm</keyword>
<feature type="binding site" evidence="10">
    <location>
        <begin position="113"/>
        <end position="116"/>
    </location>
    <ligand>
        <name>GTP</name>
        <dbReference type="ChEBI" id="CHEBI:37565"/>
    </ligand>
</feature>
<dbReference type="InterPro" id="IPR031944">
    <property type="entry name" value="RsgA_N"/>
</dbReference>
<evidence type="ECO:0000256" key="2">
    <source>
        <dbReference type="ARBA" id="ARBA00022517"/>
    </source>
</evidence>
<dbReference type="Proteomes" id="UP001501166">
    <property type="component" value="Unassembled WGS sequence"/>
</dbReference>
<dbReference type="RefSeq" id="WP_343752969.1">
    <property type="nucleotide sequence ID" value="NZ_BAAACW010000016.1"/>
</dbReference>
<keyword evidence="7 10" id="KW-0862">Zinc</keyword>
<evidence type="ECO:0000256" key="7">
    <source>
        <dbReference type="ARBA" id="ARBA00022833"/>
    </source>
</evidence>
<evidence type="ECO:0000256" key="9">
    <source>
        <dbReference type="ARBA" id="ARBA00023134"/>
    </source>
</evidence>
<dbReference type="InterPro" id="IPR012340">
    <property type="entry name" value="NA-bd_OB-fold"/>
</dbReference>
<gene>
    <name evidence="13" type="primary">rsgA_1</name>
    <name evidence="10" type="synonym">rsgA</name>
    <name evidence="13" type="ORF">GCM10008932_01390</name>
</gene>
<dbReference type="HAMAP" id="MF_01820">
    <property type="entry name" value="GTPase_RsgA"/>
    <property type="match status" value="1"/>
</dbReference>
<dbReference type="CDD" id="cd04466">
    <property type="entry name" value="S1_YloQ_GTPase"/>
    <property type="match status" value="1"/>
</dbReference>
<comment type="caution">
    <text evidence="13">The sequence shown here is derived from an EMBL/GenBank/DDBJ whole genome shotgun (WGS) entry which is preliminary data.</text>
</comment>
<name>A0ABP3GT95_9LACT</name>
<dbReference type="NCBIfam" id="TIGR00157">
    <property type="entry name" value="ribosome small subunit-dependent GTPase A"/>
    <property type="match status" value="1"/>
</dbReference>
<feature type="domain" description="CP-type G" evidence="12">
    <location>
        <begin position="64"/>
        <end position="228"/>
    </location>
</feature>
<evidence type="ECO:0000256" key="10">
    <source>
        <dbReference type="HAMAP-Rule" id="MF_01820"/>
    </source>
</evidence>
<feature type="binding site" evidence="10">
    <location>
        <begin position="171"/>
        <end position="179"/>
    </location>
    <ligand>
        <name>GTP</name>
        <dbReference type="ChEBI" id="CHEBI:37565"/>
    </ligand>
</feature>
<dbReference type="PROSITE" id="PS51721">
    <property type="entry name" value="G_CP"/>
    <property type="match status" value="1"/>
</dbReference>
<evidence type="ECO:0000256" key="4">
    <source>
        <dbReference type="ARBA" id="ARBA00022730"/>
    </source>
</evidence>
<keyword evidence="2 10" id="KW-0690">Ribosome biogenesis</keyword>
<evidence type="ECO:0000256" key="8">
    <source>
        <dbReference type="ARBA" id="ARBA00022884"/>
    </source>
</evidence>
<dbReference type="InterPro" id="IPR027417">
    <property type="entry name" value="P-loop_NTPase"/>
</dbReference>
<dbReference type="SUPFAM" id="SSF52540">
    <property type="entry name" value="P-loop containing nucleoside triphosphate hydrolases"/>
    <property type="match status" value="1"/>
</dbReference>
<dbReference type="EC" id="3.6.1.-" evidence="10"/>
<dbReference type="PANTHER" id="PTHR32120:SF11">
    <property type="entry name" value="SMALL RIBOSOMAL SUBUNIT BIOGENESIS GTPASE RSGA 1, MITOCHONDRIAL-RELATED"/>
    <property type="match status" value="1"/>
</dbReference>
<dbReference type="Pfam" id="PF03193">
    <property type="entry name" value="RsgA_GTPase"/>
    <property type="match status" value="1"/>
</dbReference>
<feature type="binding site" evidence="10">
    <location>
        <position position="259"/>
    </location>
    <ligand>
        <name>Zn(2+)</name>
        <dbReference type="ChEBI" id="CHEBI:29105"/>
    </ligand>
</feature>
<keyword evidence="4 10" id="KW-0699">rRNA-binding</keyword>
<dbReference type="Gene3D" id="1.10.40.50">
    <property type="entry name" value="Probable gtpase engc, domain 3"/>
    <property type="match status" value="1"/>
</dbReference>
<comment type="function">
    <text evidence="10">One of several proteins that assist in the late maturation steps of the functional core of the 30S ribosomal subunit. Helps release RbfA from mature subunits. May play a role in the assembly of ribosomal proteins into the subunit. Circularly permuted GTPase that catalyzes slow GTP hydrolysis, GTPase activity is stimulated by the 30S ribosomal subunit.</text>
</comment>
<dbReference type="InterPro" id="IPR010914">
    <property type="entry name" value="RsgA_GTPase_dom"/>
</dbReference>
<keyword evidence="6 10" id="KW-0378">Hydrolase</keyword>
<dbReference type="InterPro" id="IPR004881">
    <property type="entry name" value="Ribosome_biogen_GTPase_RsgA"/>
</dbReference>
<feature type="domain" description="EngC GTPase" evidence="11">
    <location>
        <begin position="73"/>
        <end position="226"/>
    </location>
</feature>
<comment type="cofactor">
    <cofactor evidence="10">
        <name>Zn(2+)</name>
        <dbReference type="ChEBI" id="CHEBI:29105"/>
    </cofactor>
    <text evidence="10">Binds 1 zinc ion per subunit.</text>
</comment>
<dbReference type="PANTHER" id="PTHR32120">
    <property type="entry name" value="SMALL RIBOSOMAL SUBUNIT BIOGENESIS GTPASE RSGA"/>
    <property type="match status" value="1"/>
</dbReference>
<evidence type="ECO:0000259" key="12">
    <source>
        <dbReference type="PROSITE" id="PS51721"/>
    </source>
</evidence>
<evidence type="ECO:0000256" key="3">
    <source>
        <dbReference type="ARBA" id="ARBA00022723"/>
    </source>
</evidence>
<evidence type="ECO:0000313" key="13">
    <source>
        <dbReference type="EMBL" id="GAA0352133.1"/>
    </source>
</evidence>
<comment type="subcellular location">
    <subcellularLocation>
        <location evidence="10">Cytoplasm</location>
    </subcellularLocation>
</comment>
<feature type="binding site" evidence="10">
    <location>
        <position position="265"/>
    </location>
    <ligand>
        <name>Zn(2+)</name>
        <dbReference type="ChEBI" id="CHEBI:29105"/>
    </ligand>
</feature>
<keyword evidence="3 10" id="KW-0479">Metal-binding</keyword>
<sequence>MEKGQIIKALSGFYYIQSESGKIYQTRARGIFRKDNITPLVGDYVQFFFETEKEGTLEEILPRKNELKRPAVANVDTGIIIMSMTDPAFSPSLLDRYLVSLEYNAIQPVIFITKTDIASEDEYEKVEKECQVYKDIGYTVILPERQVEWSTDEIHAALEESVSGKTAVFMGQSGAGKSTLLNKMDSSLQLKIGETSKSLGRGRHTTRHVELVPLLGGLIADTPGFSALQFEIIEEAELSSCFPELWEMGMNCRFNGCVHQNEPNCAVKEAVEAGDIASFRYTNYLSLLEEIQNRKPKYGKKGDRT</sequence>
<dbReference type="EMBL" id="BAAACW010000016">
    <property type="protein sequence ID" value="GAA0352133.1"/>
    <property type="molecule type" value="Genomic_DNA"/>
</dbReference>
<feature type="binding site" evidence="10">
    <location>
        <position position="257"/>
    </location>
    <ligand>
        <name>Zn(2+)</name>
        <dbReference type="ChEBI" id="CHEBI:29105"/>
    </ligand>
</feature>
<evidence type="ECO:0000256" key="5">
    <source>
        <dbReference type="ARBA" id="ARBA00022741"/>
    </source>
</evidence>
<proteinExistence type="inferred from homology"/>
<dbReference type="PROSITE" id="PS50936">
    <property type="entry name" value="ENGC_GTPASE"/>
    <property type="match status" value="1"/>
</dbReference>
<keyword evidence="14" id="KW-1185">Reference proteome</keyword>
<accession>A0ABP3GT95</accession>
<evidence type="ECO:0000256" key="6">
    <source>
        <dbReference type="ARBA" id="ARBA00022801"/>
    </source>
</evidence>
<keyword evidence="5 10" id="KW-0547">Nucleotide-binding</keyword>
<comment type="subunit">
    <text evidence="10">Monomer. Associates with 30S ribosomal subunit, binds 16S rRNA.</text>
</comment>
<evidence type="ECO:0000259" key="11">
    <source>
        <dbReference type="PROSITE" id="PS50936"/>
    </source>
</evidence>
<dbReference type="Gene3D" id="2.40.50.140">
    <property type="entry name" value="Nucleic acid-binding proteins"/>
    <property type="match status" value="1"/>
</dbReference>
<reference evidence="14" key="1">
    <citation type="journal article" date="2019" name="Int. J. Syst. Evol. Microbiol.">
        <title>The Global Catalogue of Microorganisms (GCM) 10K type strain sequencing project: providing services to taxonomists for standard genome sequencing and annotation.</title>
        <authorList>
            <consortium name="The Broad Institute Genomics Platform"/>
            <consortium name="The Broad Institute Genome Sequencing Center for Infectious Disease"/>
            <person name="Wu L."/>
            <person name="Ma J."/>
        </authorList>
    </citation>
    <scope>NUCLEOTIDE SEQUENCE [LARGE SCALE GENOMIC DNA]</scope>
    <source>
        <strain evidence="14">JCM 12662</strain>
    </source>
</reference>
<comment type="similarity">
    <text evidence="10">Belongs to the TRAFAC class YlqF/YawG GTPase family. RsgA subfamily.</text>
</comment>
<keyword evidence="9 10" id="KW-0342">GTP-binding</keyword>
<dbReference type="CDD" id="cd01854">
    <property type="entry name" value="YjeQ_EngC"/>
    <property type="match status" value="1"/>
</dbReference>
<dbReference type="Gene3D" id="3.40.50.300">
    <property type="entry name" value="P-loop containing nucleotide triphosphate hydrolases"/>
    <property type="match status" value="1"/>
</dbReference>
<evidence type="ECO:0000313" key="14">
    <source>
        <dbReference type="Proteomes" id="UP001501166"/>
    </source>
</evidence>
<keyword evidence="8 10" id="KW-0694">RNA-binding</keyword>
<dbReference type="Pfam" id="PF16745">
    <property type="entry name" value="RsgA_N"/>
    <property type="match status" value="1"/>
</dbReference>
<evidence type="ECO:0000256" key="1">
    <source>
        <dbReference type="ARBA" id="ARBA00022490"/>
    </source>
</evidence>
<dbReference type="SUPFAM" id="SSF50249">
    <property type="entry name" value="Nucleic acid-binding proteins"/>
    <property type="match status" value="1"/>
</dbReference>